<dbReference type="AlphaFoldDB" id="A0AAV1KJQ7"/>
<dbReference type="InterPro" id="IPR050479">
    <property type="entry name" value="CYP11_CYP27_families"/>
</dbReference>
<gene>
    <name evidence="11" type="ORF">PARMNEM_LOCUS4169</name>
</gene>
<dbReference type="Proteomes" id="UP001314205">
    <property type="component" value="Unassembled WGS sequence"/>
</dbReference>
<evidence type="ECO:0000256" key="7">
    <source>
        <dbReference type="ARBA" id="ARBA00023033"/>
    </source>
</evidence>
<dbReference type="GO" id="GO:0004497">
    <property type="term" value="F:monooxygenase activity"/>
    <property type="evidence" value="ECO:0007669"/>
    <property type="project" value="UniProtKB-KW"/>
</dbReference>
<evidence type="ECO:0000256" key="8">
    <source>
        <dbReference type="PIRSR" id="PIRSR602401-1"/>
    </source>
</evidence>
<evidence type="ECO:0000256" key="10">
    <source>
        <dbReference type="SAM" id="Phobius"/>
    </source>
</evidence>
<evidence type="ECO:0000256" key="4">
    <source>
        <dbReference type="ARBA" id="ARBA00022723"/>
    </source>
</evidence>
<keyword evidence="7 9" id="KW-0503">Monooxygenase</keyword>
<dbReference type="InterPro" id="IPR002401">
    <property type="entry name" value="Cyt_P450_E_grp-I"/>
</dbReference>
<keyword evidence="10" id="KW-1133">Transmembrane helix</keyword>
<feature type="binding site" description="axial binding residue" evidence="8">
    <location>
        <position position="524"/>
    </location>
    <ligand>
        <name>heme</name>
        <dbReference type="ChEBI" id="CHEBI:30413"/>
    </ligand>
    <ligandPart>
        <name>Fe</name>
        <dbReference type="ChEBI" id="CHEBI:18248"/>
    </ligandPart>
</feature>
<keyword evidence="3 8" id="KW-0349">Heme</keyword>
<keyword evidence="10" id="KW-0812">Transmembrane</keyword>
<evidence type="ECO:0000256" key="9">
    <source>
        <dbReference type="RuleBase" id="RU000461"/>
    </source>
</evidence>
<keyword evidence="10" id="KW-0472">Membrane</keyword>
<accession>A0AAV1KJQ7</accession>
<dbReference type="PANTHER" id="PTHR24279:SF120">
    <property type="entry name" value="CYTOCHROME P450"/>
    <property type="match status" value="1"/>
</dbReference>
<keyword evidence="6 8" id="KW-0408">Iron</keyword>
<dbReference type="CDD" id="cd11054">
    <property type="entry name" value="CYP24A1-like"/>
    <property type="match status" value="1"/>
</dbReference>
<protein>
    <submittedName>
        <fullName evidence="11">Uncharacterized protein</fullName>
    </submittedName>
</protein>
<name>A0AAV1KJQ7_9NEOP</name>
<dbReference type="PRINTS" id="PR00385">
    <property type="entry name" value="P450"/>
</dbReference>
<reference evidence="11 12" key="1">
    <citation type="submission" date="2023-11" db="EMBL/GenBank/DDBJ databases">
        <authorList>
            <person name="Hedman E."/>
            <person name="Englund M."/>
            <person name="Stromberg M."/>
            <person name="Nyberg Akerstrom W."/>
            <person name="Nylinder S."/>
            <person name="Jareborg N."/>
            <person name="Kallberg Y."/>
            <person name="Kronander E."/>
        </authorList>
    </citation>
    <scope>NUCLEOTIDE SEQUENCE [LARGE SCALE GENOMIC DNA]</scope>
</reference>
<dbReference type="PROSITE" id="PS00086">
    <property type="entry name" value="CYTOCHROME_P450"/>
    <property type="match status" value="1"/>
</dbReference>
<evidence type="ECO:0000256" key="2">
    <source>
        <dbReference type="ARBA" id="ARBA00010617"/>
    </source>
</evidence>
<evidence type="ECO:0000256" key="1">
    <source>
        <dbReference type="ARBA" id="ARBA00001971"/>
    </source>
</evidence>
<comment type="similarity">
    <text evidence="2 9">Belongs to the cytochrome P450 family.</text>
</comment>
<comment type="caution">
    <text evidence="11">The sequence shown here is derived from an EMBL/GenBank/DDBJ whole genome shotgun (WGS) entry which is preliminary data.</text>
</comment>
<keyword evidence="5 9" id="KW-0560">Oxidoreductase</keyword>
<comment type="cofactor">
    <cofactor evidence="1 8">
        <name>heme</name>
        <dbReference type="ChEBI" id="CHEBI:30413"/>
    </cofactor>
</comment>
<sequence length="576" mass="65695">MILGKLKYGQLFIKKAYLQNRLFSLKNKRLQTVKSIEVKTTDQPGDENSVHVVTQKSEELISDLFPAPRIVPMVLSTKEPVVLSFDDVPGPKSLKYMSTFRQYISEIGTQTIASILTAGLNIGTYWQSKKNAKSFSILFDKYGPVVRFVNPVGGDVVLINRSDHIQKVYTMEGEHPVRSALDSLEKYRTEHRNHAYGGIYTVYGPEWIRRRSMVDIPLQSAITQHIQGICESSNKLTQKLYNLRNYQDEVQKDLEKEINKWAFDCMGLIIFSKKFAMLDTELINSQCDTSWLYHSLEKASEAIAKCESGMRLWKLFNTPAWYSLVKNCDTLDNLIGKHILEVEQTISLSYENDTITDANRLIGAMLLGEDKMSIEDIATVLMDMLLIGVNTITSAVSFLLYFIAKHQRVQRLLYQEIENVTPESNADNITNLRGTTPYLQACIKETLRLAPPIPLLTRVLPKNIVLDKYNIPRGTLIIMAIQDAAFKENNYDDAAKFYPERWLNIDSNSHAVASISFGYGARKCLGQNIAETMITLLTIKILQKYKLEYHYGDIEPTRSFIAKPSKPLKIRFIDRI</sequence>
<organism evidence="11 12">
    <name type="scientific">Parnassius mnemosyne</name>
    <name type="common">clouded apollo</name>
    <dbReference type="NCBI Taxonomy" id="213953"/>
    <lineage>
        <taxon>Eukaryota</taxon>
        <taxon>Metazoa</taxon>
        <taxon>Ecdysozoa</taxon>
        <taxon>Arthropoda</taxon>
        <taxon>Hexapoda</taxon>
        <taxon>Insecta</taxon>
        <taxon>Pterygota</taxon>
        <taxon>Neoptera</taxon>
        <taxon>Endopterygota</taxon>
        <taxon>Lepidoptera</taxon>
        <taxon>Glossata</taxon>
        <taxon>Ditrysia</taxon>
        <taxon>Papilionoidea</taxon>
        <taxon>Papilionidae</taxon>
        <taxon>Parnassiinae</taxon>
        <taxon>Parnassini</taxon>
        <taxon>Parnassius</taxon>
        <taxon>Driopa</taxon>
    </lineage>
</organism>
<dbReference type="SUPFAM" id="SSF48264">
    <property type="entry name" value="Cytochrome P450"/>
    <property type="match status" value="1"/>
</dbReference>
<dbReference type="PANTHER" id="PTHR24279">
    <property type="entry name" value="CYTOCHROME P450"/>
    <property type="match status" value="1"/>
</dbReference>
<dbReference type="GO" id="GO:0016705">
    <property type="term" value="F:oxidoreductase activity, acting on paired donors, with incorporation or reduction of molecular oxygen"/>
    <property type="evidence" value="ECO:0007669"/>
    <property type="project" value="InterPro"/>
</dbReference>
<dbReference type="InterPro" id="IPR001128">
    <property type="entry name" value="Cyt_P450"/>
</dbReference>
<dbReference type="InterPro" id="IPR017972">
    <property type="entry name" value="Cyt_P450_CS"/>
</dbReference>
<keyword evidence="12" id="KW-1185">Reference proteome</keyword>
<dbReference type="EMBL" id="CAVLGL010000046">
    <property type="protein sequence ID" value="CAK1582670.1"/>
    <property type="molecule type" value="Genomic_DNA"/>
</dbReference>
<proteinExistence type="inferred from homology"/>
<dbReference type="PRINTS" id="PR00463">
    <property type="entry name" value="EP450I"/>
</dbReference>
<evidence type="ECO:0000256" key="3">
    <source>
        <dbReference type="ARBA" id="ARBA00022617"/>
    </source>
</evidence>
<keyword evidence="4 8" id="KW-0479">Metal-binding</keyword>
<dbReference type="GO" id="GO:0020037">
    <property type="term" value="F:heme binding"/>
    <property type="evidence" value="ECO:0007669"/>
    <property type="project" value="InterPro"/>
</dbReference>
<evidence type="ECO:0000313" key="11">
    <source>
        <dbReference type="EMBL" id="CAK1582670.1"/>
    </source>
</evidence>
<dbReference type="GO" id="GO:0005506">
    <property type="term" value="F:iron ion binding"/>
    <property type="evidence" value="ECO:0007669"/>
    <property type="project" value="InterPro"/>
</dbReference>
<dbReference type="Pfam" id="PF00067">
    <property type="entry name" value="p450"/>
    <property type="match status" value="1"/>
</dbReference>
<evidence type="ECO:0000313" key="12">
    <source>
        <dbReference type="Proteomes" id="UP001314205"/>
    </source>
</evidence>
<evidence type="ECO:0000256" key="5">
    <source>
        <dbReference type="ARBA" id="ARBA00023002"/>
    </source>
</evidence>
<feature type="transmembrane region" description="Helical" evidence="10">
    <location>
        <begin position="380"/>
        <end position="404"/>
    </location>
</feature>
<evidence type="ECO:0000256" key="6">
    <source>
        <dbReference type="ARBA" id="ARBA00023004"/>
    </source>
</evidence>
<dbReference type="Gene3D" id="1.10.630.10">
    <property type="entry name" value="Cytochrome P450"/>
    <property type="match status" value="1"/>
</dbReference>
<dbReference type="InterPro" id="IPR036396">
    <property type="entry name" value="Cyt_P450_sf"/>
</dbReference>